<feature type="domain" description="Mur ligase C-terminal" evidence="3">
    <location>
        <begin position="359"/>
        <end position="483"/>
    </location>
</feature>
<keyword evidence="2" id="KW-0961">Cell wall biogenesis/degradation</keyword>
<dbReference type="EMBL" id="BAUP01000081">
    <property type="protein sequence ID" value="GAJ46306.1"/>
    <property type="molecule type" value="Genomic_DNA"/>
</dbReference>
<dbReference type="UniPathway" id="UPA00219"/>
<dbReference type="InterPro" id="IPR036615">
    <property type="entry name" value="Mur_ligase_C_dom_sf"/>
</dbReference>
<comment type="pathway">
    <text evidence="2">Cell wall biogenesis; peptidoglycan biosynthesis.</text>
</comment>
<dbReference type="Proteomes" id="UP000024842">
    <property type="component" value="Unassembled WGS sequence"/>
</dbReference>
<keyword evidence="5" id="KW-0436">Ligase</keyword>
<dbReference type="AlphaFoldDB" id="A0A023DXY1"/>
<dbReference type="Gene3D" id="3.40.1190.10">
    <property type="entry name" value="Mur-like, catalytic domain"/>
    <property type="match status" value="1"/>
</dbReference>
<dbReference type="Pfam" id="PF02875">
    <property type="entry name" value="Mur_ligase_C"/>
    <property type="match status" value="1"/>
</dbReference>
<dbReference type="STRING" id="1427503.HE1_00634"/>
<evidence type="ECO:0000259" key="3">
    <source>
        <dbReference type="Pfam" id="PF02875"/>
    </source>
</evidence>
<dbReference type="InterPro" id="IPR013221">
    <property type="entry name" value="Mur_ligase_cen"/>
</dbReference>
<dbReference type="GO" id="GO:0005524">
    <property type="term" value="F:ATP binding"/>
    <property type="evidence" value="ECO:0007669"/>
    <property type="project" value="InterPro"/>
</dbReference>
<evidence type="ECO:0000256" key="2">
    <source>
        <dbReference type="RuleBase" id="RU004135"/>
    </source>
</evidence>
<dbReference type="Gene3D" id="3.90.190.20">
    <property type="entry name" value="Mur ligase, C-terminal domain"/>
    <property type="match status" value="1"/>
</dbReference>
<dbReference type="GO" id="GO:0051301">
    <property type="term" value="P:cell division"/>
    <property type="evidence" value="ECO:0007669"/>
    <property type="project" value="UniProtKB-KW"/>
</dbReference>
<dbReference type="InterPro" id="IPR004101">
    <property type="entry name" value="Mur_ligase_C"/>
</dbReference>
<keyword evidence="2" id="KW-0573">Peptidoglycan synthesis</keyword>
<dbReference type="GO" id="GO:0008360">
    <property type="term" value="P:regulation of cell shape"/>
    <property type="evidence" value="ECO:0007669"/>
    <property type="project" value="UniProtKB-KW"/>
</dbReference>
<reference evidence="5 6" key="1">
    <citation type="journal article" date="2014" name="FEMS Microbiol. Lett.">
        <title>Draft genome sequences of three Holospora species (Holospora obtusa, Holospora undulata, and Holospora elegans), endonuclear symbiotic bacteria of the ciliate Paramecium caudatum.</title>
        <authorList>
            <person name="Dohra H."/>
            <person name="Tanaka K."/>
            <person name="Suzuki T."/>
            <person name="Fujishima M."/>
            <person name="Suzuki H."/>
        </authorList>
    </citation>
    <scope>NUCLEOTIDE SEQUENCE [LARGE SCALE GENOMIC DNA]</scope>
    <source>
        <strain evidence="5 6">E1</strain>
    </source>
</reference>
<comment type="caution">
    <text evidence="5">The sequence shown here is derived from an EMBL/GenBank/DDBJ whole genome shotgun (WGS) entry which is preliminary data.</text>
</comment>
<feature type="domain" description="Mur ligase central" evidence="4">
    <location>
        <begin position="111"/>
        <end position="334"/>
    </location>
</feature>
<sequence>MITLQEVSNALGVDLGNIYGKFSDISMHSDRSGPDVLFLAIPSIRYTAKDVTYMAWKKGTRVVLAWGNEYRYFENSDQPGQICIFQNLPKNTVHILGRLFYPCRPSLKCAVTGTNGKTSTVFFLSQLWQTSKKSWVSMGTLGTQGSLHIDFPTSNINTADYLTLSCALHKSAQQGVGCFAYEASSHGLHQNRVPQDAVDVGIWTSFSQDHLDYHKTMQDYWQAKASLGKLCCKAWLVNDKVFQYRKILEKGRESNDSLSQKNFENILDYSLKSACPLLRYGLGNKTSLWGQCTIHKQHYHHTKVSIRIDGYVWNGTVPWIGSFQCENLVASLGAFYLLGGSLDDAFEAISSGHISAPPGRLERVSDGPAGGGIYIDYAHTPDGLYQVLKALRALNPKKLGVIFGCGGERDTGKREKMGKIAKDNADWVILTDDNPRFEDPEKILDDIQKGCPLAQRIRCRSAAIRAGISSMKQDHIILIAGKGHEAFQWIGSDRIAFQDREVVEEYLGLSSV</sequence>
<keyword evidence="2" id="KW-0131">Cell cycle</keyword>
<comment type="subcellular location">
    <subcellularLocation>
        <location evidence="2">Cytoplasm</location>
    </subcellularLocation>
</comment>
<name>A0A023DXY1_9PROT</name>
<dbReference type="PANTHER" id="PTHR23135:SF4">
    <property type="entry name" value="UDP-N-ACETYLMURAMOYL-L-ALANYL-D-GLUTAMATE--2,6-DIAMINOPIMELATE LIGASE MURE HOMOLOG, CHLOROPLASTIC"/>
    <property type="match status" value="1"/>
</dbReference>
<dbReference type="GO" id="GO:0071555">
    <property type="term" value="P:cell wall organization"/>
    <property type="evidence" value="ECO:0007669"/>
    <property type="project" value="UniProtKB-KW"/>
</dbReference>
<dbReference type="GO" id="GO:0005737">
    <property type="term" value="C:cytoplasm"/>
    <property type="evidence" value="ECO:0007669"/>
    <property type="project" value="UniProtKB-SubCell"/>
</dbReference>
<dbReference type="Pfam" id="PF08245">
    <property type="entry name" value="Mur_ligase_M"/>
    <property type="match status" value="1"/>
</dbReference>
<dbReference type="OrthoDB" id="9800958at2"/>
<evidence type="ECO:0000256" key="1">
    <source>
        <dbReference type="ARBA" id="ARBA00005898"/>
    </source>
</evidence>
<keyword evidence="6" id="KW-1185">Reference proteome</keyword>
<dbReference type="PANTHER" id="PTHR23135">
    <property type="entry name" value="MUR LIGASE FAMILY MEMBER"/>
    <property type="match status" value="1"/>
</dbReference>
<keyword evidence="2" id="KW-0133">Cell shape</keyword>
<comment type="similarity">
    <text evidence="1">Belongs to the MurCDEF family. MurE subfamily.</text>
</comment>
<organism evidence="5 6">
    <name type="scientific">Holospora elegans E1</name>
    <dbReference type="NCBI Taxonomy" id="1427503"/>
    <lineage>
        <taxon>Bacteria</taxon>
        <taxon>Pseudomonadati</taxon>
        <taxon>Pseudomonadota</taxon>
        <taxon>Alphaproteobacteria</taxon>
        <taxon>Holosporales</taxon>
        <taxon>Holosporaceae</taxon>
        <taxon>Holospora</taxon>
    </lineage>
</organism>
<dbReference type="GO" id="GO:0016881">
    <property type="term" value="F:acid-amino acid ligase activity"/>
    <property type="evidence" value="ECO:0007669"/>
    <property type="project" value="InterPro"/>
</dbReference>
<dbReference type="InterPro" id="IPR005761">
    <property type="entry name" value="UDP-N-AcMur-Glu-dNH2Pim_ligase"/>
</dbReference>
<dbReference type="NCBIfam" id="TIGR01085">
    <property type="entry name" value="murE"/>
    <property type="match status" value="1"/>
</dbReference>
<dbReference type="InterPro" id="IPR036565">
    <property type="entry name" value="Mur-like_cat_sf"/>
</dbReference>
<proteinExistence type="inferred from homology"/>
<dbReference type="GO" id="GO:0009252">
    <property type="term" value="P:peptidoglycan biosynthetic process"/>
    <property type="evidence" value="ECO:0007669"/>
    <property type="project" value="UniProtKB-UniPathway"/>
</dbReference>
<protein>
    <submittedName>
        <fullName evidence="5">UDP-N-acetylmuramoyl-L-alanyl-D-glutamate--2, 6-diaminopimelate ligase</fullName>
    </submittedName>
</protein>
<evidence type="ECO:0000259" key="4">
    <source>
        <dbReference type="Pfam" id="PF08245"/>
    </source>
</evidence>
<evidence type="ECO:0000313" key="5">
    <source>
        <dbReference type="EMBL" id="GAJ46306.1"/>
    </source>
</evidence>
<accession>A0A023DXY1</accession>
<dbReference type="RefSeq" id="WP_006296914.1">
    <property type="nucleotide sequence ID" value="NZ_BAUP01000081.1"/>
</dbReference>
<dbReference type="SUPFAM" id="SSF53244">
    <property type="entry name" value="MurD-like peptide ligases, peptide-binding domain"/>
    <property type="match status" value="1"/>
</dbReference>
<evidence type="ECO:0000313" key="6">
    <source>
        <dbReference type="Proteomes" id="UP000024842"/>
    </source>
</evidence>
<keyword evidence="2" id="KW-0132">Cell division</keyword>
<dbReference type="SUPFAM" id="SSF53623">
    <property type="entry name" value="MurD-like peptide ligases, catalytic domain"/>
    <property type="match status" value="1"/>
</dbReference>
<gene>
    <name evidence="5" type="ORF">HE1_00634</name>
</gene>